<keyword evidence="3 8" id="KW-0285">Flavoprotein</keyword>
<dbReference type="FunFam" id="1.20.140.10:FF:000004">
    <property type="entry name" value="Acyl-CoA dehydrogenase FadE25"/>
    <property type="match status" value="1"/>
</dbReference>
<feature type="domain" description="Acyl-CoA oxidase/dehydrogenase middle" evidence="10">
    <location>
        <begin position="129"/>
        <end position="223"/>
    </location>
</feature>
<evidence type="ECO:0000259" key="10">
    <source>
        <dbReference type="Pfam" id="PF02770"/>
    </source>
</evidence>
<evidence type="ECO:0000256" key="3">
    <source>
        <dbReference type="ARBA" id="ARBA00022630"/>
    </source>
</evidence>
<dbReference type="InterPro" id="IPR009100">
    <property type="entry name" value="AcylCoA_DH/oxidase_NM_dom_sf"/>
</dbReference>
<dbReference type="InterPro" id="IPR006089">
    <property type="entry name" value="Acyl-CoA_DH_CS"/>
</dbReference>
<dbReference type="InterPro" id="IPR009075">
    <property type="entry name" value="AcylCo_DH/oxidase_C"/>
</dbReference>
<keyword evidence="4 8" id="KW-0274">FAD</keyword>
<dbReference type="Gene3D" id="1.20.140.10">
    <property type="entry name" value="Butyryl-CoA Dehydrogenase, subunit A, domain 3"/>
    <property type="match status" value="1"/>
</dbReference>
<accession>A0A6G9H947</accession>
<dbReference type="RefSeq" id="WP_167037295.1">
    <property type="nucleotide sequence ID" value="NZ_CP050177.1"/>
</dbReference>
<dbReference type="FunFam" id="1.10.540.10:FF:000023">
    <property type="entry name" value="Acyl-CoA dehydrogenase FadE25"/>
    <property type="match status" value="1"/>
</dbReference>
<dbReference type="PANTHER" id="PTHR43884:SF12">
    <property type="entry name" value="ISOVALERYL-COA DEHYDROGENASE, MITOCHONDRIAL-RELATED"/>
    <property type="match status" value="1"/>
</dbReference>
<dbReference type="Proteomes" id="UP000501179">
    <property type="component" value="Chromosome"/>
</dbReference>
<keyword evidence="5 8" id="KW-0560">Oxidoreductase</keyword>
<gene>
    <name evidence="12" type="ORF">HA039_21435</name>
</gene>
<evidence type="ECO:0000259" key="11">
    <source>
        <dbReference type="Pfam" id="PF02771"/>
    </source>
</evidence>
<dbReference type="PIRSF" id="PIRSF016578">
    <property type="entry name" value="HsaA"/>
    <property type="match status" value="1"/>
</dbReference>
<comment type="catalytic activity">
    <reaction evidence="6">
        <text>a 2,3-saturated acyl-CoA + A = a 2,3-dehydroacyl-CoA + AH2</text>
        <dbReference type="Rhea" id="RHEA:48608"/>
        <dbReference type="ChEBI" id="CHEBI:13193"/>
        <dbReference type="ChEBI" id="CHEBI:17499"/>
        <dbReference type="ChEBI" id="CHEBI:60015"/>
        <dbReference type="ChEBI" id="CHEBI:65111"/>
    </reaction>
</comment>
<evidence type="ECO:0000256" key="4">
    <source>
        <dbReference type="ARBA" id="ARBA00022827"/>
    </source>
</evidence>
<feature type="domain" description="Acyl-CoA dehydrogenase/oxidase N-terminal" evidence="11">
    <location>
        <begin position="13"/>
        <end position="124"/>
    </location>
</feature>
<reference evidence="12 13" key="1">
    <citation type="submission" date="2020-03" db="EMBL/GenBank/DDBJ databases">
        <title>A novel species.</title>
        <authorList>
            <person name="Gao J."/>
        </authorList>
    </citation>
    <scope>NUCLEOTIDE SEQUENCE [LARGE SCALE GENOMIC DNA]</scope>
    <source>
        <strain evidence="12 13">QMT-12</strain>
    </source>
</reference>
<dbReference type="SUPFAM" id="SSF56645">
    <property type="entry name" value="Acyl-CoA dehydrogenase NM domain-like"/>
    <property type="match status" value="1"/>
</dbReference>
<evidence type="ECO:0000256" key="8">
    <source>
        <dbReference type="RuleBase" id="RU362125"/>
    </source>
</evidence>
<dbReference type="Gene3D" id="2.40.110.10">
    <property type="entry name" value="Butyryl-CoA Dehydrogenase, subunit A, domain 2"/>
    <property type="match status" value="1"/>
</dbReference>
<proteinExistence type="inferred from homology"/>
<sequence length="390" mass="41711">MAGSADFDLYRPSEEHDMLRETVRALAEAKIGPFAAAVDEEARFPQEALDALVAADLHAIHVPEEYGGAGGDALATVIVVEEVARVCASSSLIPAVNKLGSLPVILAGSPDLKKKYLGPLAKGDALFSYALSEPDAGSDAGGMKTRAVRDGDHYVLDGVKRWISNAGVSEYYTVMAVTDPEKRTKGISAFVVEKSDPGVSFGAPEKKLGIKGSPTREVYLDQVRIPADRLIGAEGTGFATAMKTLDHTRITIAAQALGIAQGALDYAKGYVQERKQFGKPVADFQGVQFMLADMAMKLEAARQLTYAAAARSERVTAGGTKEDLTFFGAAAKCFASDAAMEITTDAVQLLGGYGYTRDYPVERMMRDAKITQIYEGTNQIQRIVMARNLP</sequence>
<dbReference type="GO" id="GO:0003995">
    <property type="term" value="F:acyl-CoA dehydrogenase activity"/>
    <property type="evidence" value="ECO:0007669"/>
    <property type="project" value="InterPro"/>
</dbReference>
<dbReference type="FunFam" id="2.40.110.10:FF:000001">
    <property type="entry name" value="Acyl-CoA dehydrogenase, mitochondrial"/>
    <property type="match status" value="1"/>
</dbReference>
<evidence type="ECO:0000256" key="2">
    <source>
        <dbReference type="ARBA" id="ARBA00009347"/>
    </source>
</evidence>
<name>A0A6G9H947_9ACTN</name>
<dbReference type="InterPro" id="IPR013786">
    <property type="entry name" value="AcylCoA_DH/ox_N"/>
</dbReference>
<evidence type="ECO:0000256" key="5">
    <source>
        <dbReference type="ARBA" id="ARBA00023002"/>
    </source>
</evidence>
<organism evidence="12 13">
    <name type="scientific">Streptomyces liangshanensis</name>
    <dbReference type="NCBI Taxonomy" id="2717324"/>
    <lineage>
        <taxon>Bacteria</taxon>
        <taxon>Bacillati</taxon>
        <taxon>Actinomycetota</taxon>
        <taxon>Actinomycetes</taxon>
        <taxon>Kitasatosporales</taxon>
        <taxon>Streptomycetaceae</taxon>
        <taxon>Streptomyces</taxon>
    </lineage>
</organism>
<dbReference type="PROSITE" id="PS00073">
    <property type="entry name" value="ACYL_COA_DH_2"/>
    <property type="match status" value="1"/>
</dbReference>
<dbReference type="Pfam" id="PF02771">
    <property type="entry name" value="Acyl-CoA_dh_N"/>
    <property type="match status" value="1"/>
</dbReference>
<feature type="domain" description="Acyl-CoA dehydrogenase/oxidase C-terminal" evidence="9">
    <location>
        <begin position="235"/>
        <end position="389"/>
    </location>
</feature>
<evidence type="ECO:0000259" key="9">
    <source>
        <dbReference type="Pfam" id="PF00441"/>
    </source>
</evidence>
<dbReference type="KEGG" id="slia:HA039_21435"/>
<evidence type="ECO:0000256" key="1">
    <source>
        <dbReference type="ARBA" id="ARBA00001974"/>
    </source>
</evidence>
<evidence type="ECO:0000313" key="12">
    <source>
        <dbReference type="EMBL" id="QIQ07062.1"/>
    </source>
</evidence>
<dbReference type="InterPro" id="IPR046373">
    <property type="entry name" value="Acyl-CoA_Oxase/DH_mid-dom_sf"/>
</dbReference>
<dbReference type="SUPFAM" id="SSF47203">
    <property type="entry name" value="Acyl-CoA dehydrogenase C-terminal domain-like"/>
    <property type="match status" value="1"/>
</dbReference>
<dbReference type="AlphaFoldDB" id="A0A6G9H947"/>
<dbReference type="EMBL" id="CP050177">
    <property type="protein sequence ID" value="QIQ07062.1"/>
    <property type="molecule type" value="Genomic_DNA"/>
</dbReference>
<dbReference type="Gene3D" id="1.10.540.10">
    <property type="entry name" value="Acyl-CoA dehydrogenase/oxidase, N-terminal domain"/>
    <property type="match status" value="1"/>
</dbReference>
<protein>
    <recommendedName>
        <fullName evidence="7">Probable acyl-CoA dehydrogenase fadE25</fullName>
    </recommendedName>
</protein>
<dbReference type="GO" id="GO:0050660">
    <property type="term" value="F:flavin adenine dinucleotide binding"/>
    <property type="evidence" value="ECO:0007669"/>
    <property type="project" value="InterPro"/>
</dbReference>
<evidence type="ECO:0000313" key="13">
    <source>
        <dbReference type="Proteomes" id="UP000501179"/>
    </source>
</evidence>
<comment type="similarity">
    <text evidence="2 8">Belongs to the acyl-CoA dehydrogenase family.</text>
</comment>
<dbReference type="InterPro" id="IPR036250">
    <property type="entry name" value="AcylCo_DH-like_C"/>
</dbReference>
<dbReference type="InterPro" id="IPR037069">
    <property type="entry name" value="AcylCoA_DH/ox_N_sf"/>
</dbReference>
<evidence type="ECO:0000256" key="6">
    <source>
        <dbReference type="ARBA" id="ARBA00052546"/>
    </source>
</evidence>
<keyword evidence="13" id="KW-1185">Reference proteome</keyword>
<dbReference type="PROSITE" id="PS00072">
    <property type="entry name" value="ACYL_COA_DH_1"/>
    <property type="match status" value="1"/>
</dbReference>
<evidence type="ECO:0000256" key="7">
    <source>
        <dbReference type="ARBA" id="ARBA00071575"/>
    </source>
</evidence>
<comment type="cofactor">
    <cofactor evidence="1 8">
        <name>FAD</name>
        <dbReference type="ChEBI" id="CHEBI:57692"/>
    </cofactor>
</comment>
<dbReference type="InterPro" id="IPR006091">
    <property type="entry name" value="Acyl-CoA_Oxase/DH_mid-dom"/>
</dbReference>
<dbReference type="Pfam" id="PF02770">
    <property type="entry name" value="Acyl-CoA_dh_M"/>
    <property type="match status" value="1"/>
</dbReference>
<dbReference type="Pfam" id="PF00441">
    <property type="entry name" value="Acyl-CoA_dh_1"/>
    <property type="match status" value="1"/>
</dbReference>
<dbReference type="PANTHER" id="PTHR43884">
    <property type="entry name" value="ACYL-COA DEHYDROGENASE"/>
    <property type="match status" value="1"/>
</dbReference>